<keyword evidence="3" id="KW-1185">Reference proteome</keyword>
<dbReference type="SMART" id="SM00327">
    <property type="entry name" value="VWA"/>
    <property type="match status" value="1"/>
</dbReference>
<dbReference type="Pfam" id="PF13768">
    <property type="entry name" value="VWA_3"/>
    <property type="match status" value="1"/>
</dbReference>
<proteinExistence type="predicted"/>
<dbReference type="PANTHER" id="PTHR46503:SF1">
    <property type="entry name" value="INTER-ALPHA-TRYPSIN INHIBITOR HEAVY CHAIN-LIKE PROTEIN"/>
    <property type="match status" value="1"/>
</dbReference>
<dbReference type="Gene3D" id="3.40.50.410">
    <property type="entry name" value="von Willebrand factor, type A domain"/>
    <property type="match status" value="1"/>
</dbReference>
<evidence type="ECO:0000313" key="3">
    <source>
        <dbReference type="Proteomes" id="UP001159364"/>
    </source>
</evidence>
<dbReference type="AlphaFoldDB" id="A0AAV8SFL9"/>
<protein>
    <recommendedName>
        <fullName evidence="1">VWFA domain-containing protein</fullName>
    </recommendedName>
</protein>
<sequence length="750" mass="82539">MAEEFSKAVEDGLNLSKRIYFGKDRAVAPPKPLPAMEKSAEAYLPKAPMVYAVISNPAIVDNPDLPSYQPYVHGRCDPPALIPLQMNRVELEVDCYLDTAVVRLSGTWRVHCVMGSKSCDCCIAIPMGEQGSILGVETEIPRRSYSTELIAMEEKRDGGKEARPENGGYLKSNIFTMIVPKVDGGSNLSIKVSWVQKLLYQEGQFSLVIPFSFPNYVTPAVKLARKERIQLNVDSGTGTEIVCKATSHPLQAIRREVGKLGFLYEKEILTWTSADFAVSYAVPSSHTFGGVLLQSPSVDDADKREMFCVYMFPRQQSTKVFRKEIVFVIDISGSMEGRPLESTKNVLINALTELDSKDSFNIIAFNGETYPFSSSMELATEECIERALEWINANFIAAGGTNILLPLNQAVEMLSNTQDSIPIIFLVTDGSIEDERHICDVMKSRVTGGGLTCPRIYTFGIGSYCNHHFLRMLAILSRGQHDAAYDVDMVESRMQKLLNRASSTIVADITLNTLDDIDVEVYPSRISDLSSNSPLTVSGRYHGAFPDFLKLKGVLADSTSLVIDLKIQTVEDMPFYRVFAKQQIDILTAQAWFTENKELEEKVAKISVQSGIASEYTLMAVLERGNQATDSPIVQKGSMKSDSHKVEPNQRRIYLLQNLCVGFGNVAATAENIPPGNGEPKLPEAAEVLIKAASNCCGSLCNKCCCMCCIQCCSKMNDQCAIVLTQLCSALAFFGCFECCSAICCCDDGN</sequence>
<dbReference type="PROSITE" id="PS50234">
    <property type="entry name" value="VWFA"/>
    <property type="match status" value="1"/>
</dbReference>
<accession>A0AAV8SFL9</accession>
<dbReference type="EMBL" id="JAIWQS010000011">
    <property type="protein sequence ID" value="KAJ8751046.1"/>
    <property type="molecule type" value="Genomic_DNA"/>
</dbReference>
<name>A0AAV8SFL9_9ROSI</name>
<dbReference type="PANTHER" id="PTHR46503">
    <property type="entry name" value="INTER-ALPHA-TRYPSIN INHIBITOR HEAVY CHAIN-LIKE PROTEIN"/>
    <property type="match status" value="1"/>
</dbReference>
<feature type="domain" description="VWFA" evidence="1">
    <location>
        <begin position="324"/>
        <end position="501"/>
    </location>
</feature>
<dbReference type="SUPFAM" id="SSF53300">
    <property type="entry name" value="vWA-like"/>
    <property type="match status" value="1"/>
</dbReference>
<dbReference type="Proteomes" id="UP001159364">
    <property type="component" value="Linkage Group LG11"/>
</dbReference>
<evidence type="ECO:0000313" key="2">
    <source>
        <dbReference type="EMBL" id="KAJ8751046.1"/>
    </source>
</evidence>
<dbReference type="InterPro" id="IPR002035">
    <property type="entry name" value="VWF_A"/>
</dbReference>
<comment type="caution">
    <text evidence="2">The sequence shown here is derived from an EMBL/GenBank/DDBJ whole genome shotgun (WGS) entry which is preliminary data.</text>
</comment>
<dbReference type="CDD" id="cd01461">
    <property type="entry name" value="vWA_interalpha_trypsin_inhibitor"/>
    <property type="match status" value="1"/>
</dbReference>
<organism evidence="2 3">
    <name type="scientific">Erythroxylum novogranatense</name>
    <dbReference type="NCBI Taxonomy" id="1862640"/>
    <lineage>
        <taxon>Eukaryota</taxon>
        <taxon>Viridiplantae</taxon>
        <taxon>Streptophyta</taxon>
        <taxon>Embryophyta</taxon>
        <taxon>Tracheophyta</taxon>
        <taxon>Spermatophyta</taxon>
        <taxon>Magnoliopsida</taxon>
        <taxon>eudicotyledons</taxon>
        <taxon>Gunneridae</taxon>
        <taxon>Pentapetalae</taxon>
        <taxon>rosids</taxon>
        <taxon>fabids</taxon>
        <taxon>Malpighiales</taxon>
        <taxon>Erythroxylaceae</taxon>
        <taxon>Erythroxylum</taxon>
    </lineage>
</organism>
<evidence type="ECO:0000259" key="1">
    <source>
        <dbReference type="PROSITE" id="PS50234"/>
    </source>
</evidence>
<dbReference type="InterPro" id="IPR036465">
    <property type="entry name" value="vWFA_dom_sf"/>
</dbReference>
<reference evidence="2 3" key="1">
    <citation type="submission" date="2021-09" db="EMBL/GenBank/DDBJ databases">
        <title>Genomic insights and catalytic innovation underlie evolution of tropane alkaloids biosynthesis.</title>
        <authorList>
            <person name="Wang Y.-J."/>
            <person name="Tian T."/>
            <person name="Huang J.-P."/>
            <person name="Huang S.-X."/>
        </authorList>
    </citation>
    <scope>NUCLEOTIDE SEQUENCE [LARGE SCALE GENOMIC DNA]</scope>
    <source>
        <strain evidence="2">KIB-2018</strain>
        <tissue evidence="2">Leaf</tissue>
    </source>
</reference>
<gene>
    <name evidence="2" type="ORF">K2173_016227</name>
</gene>